<keyword evidence="2 5" id="KW-0812">Transmembrane</keyword>
<feature type="transmembrane region" description="Helical" evidence="5">
    <location>
        <begin position="37"/>
        <end position="59"/>
    </location>
</feature>
<comment type="subcellular location">
    <subcellularLocation>
        <location evidence="1">Membrane</location>
        <topology evidence="1">Multi-pass membrane protein</topology>
    </subcellularLocation>
</comment>
<sequence length="324" mass="36857">MIHSYKEFLKRIPIPICGLILGTVSLGNLLYSINYHILGDIFCILGCILMVLVVLKIIFTMDHTLKAMKDPIVASVSPTFTMALMVIAAFLTRVLPSIKLVQVIWLFAVILHFALMVFFVAVHVFPEKLSLENIYPSWFITFVGMGVIPNTSNLFIQELGQITIWLALILYLLFLPILVKRVVFMSNMPDSAMPLVTIMTAPGSLCLAGYLSVTTHPYMPLVVFLLVLSQLIYFIIVSNFSKLFQKQFYPSYAAFTFPMVITATAITKVKSLFIDKEFLYMILNYLSAFEVVIAILIVLYVLYKYLVFLRQQLVIKNRIHVLNK</sequence>
<feature type="transmembrane region" description="Helical" evidence="5">
    <location>
        <begin position="103"/>
        <end position="125"/>
    </location>
</feature>
<dbReference type="EMBL" id="MKIQ01000026">
    <property type="protein sequence ID" value="OFI46997.1"/>
    <property type="molecule type" value="Genomic_DNA"/>
</dbReference>
<evidence type="ECO:0000256" key="2">
    <source>
        <dbReference type="ARBA" id="ARBA00022692"/>
    </source>
</evidence>
<gene>
    <name evidence="6" type="ORF">BG262_01300</name>
</gene>
<accession>A0A9Q5P012</accession>
<evidence type="ECO:0000256" key="4">
    <source>
        <dbReference type="ARBA" id="ARBA00023136"/>
    </source>
</evidence>
<organism evidence="6 7">
    <name type="scientific">Floricoccus penangensis</name>
    <dbReference type="NCBI Taxonomy" id="1859475"/>
    <lineage>
        <taxon>Bacteria</taxon>
        <taxon>Bacillati</taxon>
        <taxon>Bacillota</taxon>
        <taxon>Bacilli</taxon>
        <taxon>Lactobacillales</taxon>
        <taxon>Streptococcaceae</taxon>
        <taxon>Floricoccus</taxon>
    </lineage>
</organism>
<dbReference type="InterPro" id="IPR052951">
    <property type="entry name" value="Tellurite_res_ion_channel"/>
</dbReference>
<evidence type="ECO:0000256" key="1">
    <source>
        <dbReference type="ARBA" id="ARBA00004141"/>
    </source>
</evidence>
<dbReference type="GO" id="GO:0005886">
    <property type="term" value="C:plasma membrane"/>
    <property type="evidence" value="ECO:0007669"/>
    <property type="project" value="TreeGrafter"/>
</dbReference>
<dbReference type="Pfam" id="PF03595">
    <property type="entry name" value="SLAC1"/>
    <property type="match status" value="1"/>
</dbReference>
<feature type="transmembrane region" description="Helical" evidence="5">
    <location>
        <begin position="278"/>
        <end position="303"/>
    </location>
</feature>
<dbReference type="InterPro" id="IPR004695">
    <property type="entry name" value="SLAC1/Mae1/Ssu1/TehA"/>
</dbReference>
<feature type="transmembrane region" description="Helical" evidence="5">
    <location>
        <begin position="191"/>
        <end position="212"/>
    </location>
</feature>
<dbReference type="PANTHER" id="PTHR37955:SF1">
    <property type="entry name" value="DEP DOMAIN-CONTAINING PROTEIN"/>
    <property type="match status" value="1"/>
</dbReference>
<evidence type="ECO:0000313" key="6">
    <source>
        <dbReference type="EMBL" id="OFI46997.1"/>
    </source>
</evidence>
<dbReference type="Proteomes" id="UP000177273">
    <property type="component" value="Unassembled WGS sequence"/>
</dbReference>
<name>A0A9Q5P012_9LACT</name>
<feature type="transmembrane region" description="Helical" evidence="5">
    <location>
        <begin position="218"/>
        <end position="236"/>
    </location>
</feature>
<evidence type="ECO:0000256" key="5">
    <source>
        <dbReference type="SAM" id="Phobius"/>
    </source>
</evidence>
<dbReference type="PANTHER" id="PTHR37955">
    <property type="entry name" value="TELLURITE RESISTANCE PROTEIN TEHA"/>
    <property type="match status" value="1"/>
</dbReference>
<dbReference type="RefSeq" id="WP_070787594.1">
    <property type="nucleotide sequence ID" value="NZ_MKIQ01000026.1"/>
</dbReference>
<feature type="transmembrane region" description="Helical" evidence="5">
    <location>
        <begin position="248"/>
        <end position="266"/>
    </location>
</feature>
<dbReference type="CDD" id="cd09325">
    <property type="entry name" value="TDT_C4-dicarb_trans"/>
    <property type="match status" value="1"/>
</dbReference>
<keyword evidence="3 5" id="KW-1133">Transmembrane helix</keyword>
<dbReference type="GO" id="GO:0046583">
    <property type="term" value="F:monoatomic cation efflux transmembrane transporter activity"/>
    <property type="evidence" value="ECO:0007669"/>
    <property type="project" value="TreeGrafter"/>
</dbReference>
<keyword evidence="7" id="KW-1185">Reference proteome</keyword>
<reference evidence="7" key="1">
    <citation type="submission" date="2016-09" db="EMBL/GenBank/DDBJ databases">
        <title>Draft genome sequence of a novel species of the family Streptococcaceae isolated from flowers.</title>
        <authorList>
            <person name="Chuah L.-O."/>
            <person name="Yap K.-P."/>
            <person name="Thong K.L."/>
            <person name="Liong M.T."/>
            <person name="Ahmad R."/>
            <person name="Rusul G."/>
        </authorList>
    </citation>
    <scope>NUCLEOTIDE SEQUENCE [LARGE SCALE GENOMIC DNA]</scope>
    <source>
        <strain evidence="7">HibF3</strain>
    </source>
</reference>
<evidence type="ECO:0000313" key="7">
    <source>
        <dbReference type="Proteomes" id="UP000177273"/>
    </source>
</evidence>
<feature type="transmembrane region" description="Helical" evidence="5">
    <location>
        <begin position="71"/>
        <end position="91"/>
    </location>
</feature>
<feature type="transmembrane region" description="Helical" evidence="5">
    <location>
        <begin position="12"/>
        <end position="31"/>
    </location>
</feature>
<dbReference type="InterPro" id="IPR038665">
    <property type="entry name" value="Voltage-dep_anion_channel_sf"/>
</dbReference>
<evidence type="ECO:0000256" key="3">
    <source>
        <dbReference type="ARBA" id="ARBA00022989"/>
    </source>
</evidence>
<feature type="transmembrane region" description="Helical" evidence="5">
    <location>
        <begin position="137"/>
        <end position="156"/>
    </location>
</feature>
<dbReference type="OrthoDB" id="309023at2"/>
<keyword evidence="4 5" id="KW-0472">Membrane</keyword>
<dbReference type="AlphaFoldDB" id="A0A9Q5P012"/>
<dbReference type="Gene3D" id="1.50.10.150">
    <property type="entry name" value="Voltage-dependent anion channel"/>
    <property type="match status" value="1"/>
</dbReference>
<protein>
    <submittedName>
        <fullName evidence="6">C4-dicarboxylate ABC transporter</fullName>
    </submittedName>
</protein>
<proteinExistence type="predicted"/>
<feature type="transmembrane region" description="Helical" evidence="5">
    <location>
        <begin position="162"/>
        <end position="179"/>
    </location>
</feature>
<comment type="caution">
    <text evidence="6">The sequence shown here is derived from an EMBL/GenBank/DDBJ whole genome shotgun (WGS) entry which is preliminary data.</text>
</comment>